<dbReference type="SUPFAM" id="SSF53335">
    <property type="entry name" value="S-adenosyl-L-methionine-dependent methyltransferases"/>
    <property type="match status" value="1"/>
</dbReference>
<feature type="compositionally biased region" description="Polar residues" evidence="1">
    <location>
        <begin position="15"/>
        <end position="36"/>
    </location>
</feature>
<name>I0KZJ4_9ACTN</name>
<comment type="caution">
    <text evidence="2">The sequence shown here is derived from an EMBL/GenBank/DDBJ whole genome shotgun (WGS) entry which is preliminary data.</text>
</comment>
<dbReference type="GO" id="GO:0032259">
    <property type="term" value="P:methylation"/>
    <property type="evidence" value="ECO:0007669"/>
    <property type="project" value="UniProtKB-KW"/>
</dbReference>
<dbReference type="CDD" id="cd02440">
    <property type="entry name" value="AdoMet_MTases"/>
    <property type="match status" value="1"/>
</dbReference>
<dbReference type="OrthoDB" id="3469983at2"/>
<dbReference type="Proteomes" id="UP000003448">
    <property type="component" value="Unassembled WGS sequence"/>
</dbReference>
<dbReference type="eggNOG" id="COG2226">
    <property type="taxonomic scope" value="Bacteria"/>
</dbReference>
<keyword evidence="2" id="KW-0808">Transferase</keyword>
<gene>
    <name evidence="2" type="ORF">MILUP08_41909</name>
</gene>
<organism evidence="2 3">
    <name type="scientific">Micromonospora lupini str. Lupac 08</name>
    <dbReference type="NCBI Taxonomy" id="1150864"/>
    <lineage>
        <taxon>Bacteria</taxon>
        <taxon>Bacillati</taxon>
        <taxon>Actinomycetota</taxon>
        <taxon>Actinomycetes</taxon>
        <taxon>Micromonosporales</taxon>
        <taxon>Micromonosporaceae</taxon>
        <taxon>Micromonospora</taxon>
    </lineage>
</organism>
<reference evidence="3" key="1">
    <citation type="journal article" date="2012" name="J. Bacteriol.">
        <title>Genome Sequence of Micromonospora lupini Lupac 08, Isolated from Root Nodules of Lupinus angustifolius.</title>
        <authorList>
            <person name="Alonso-Vega P."/>
            <person name="Normand P."/>
            <person name="Bacigalupe R."/>
            <person name="Pujic P."/>
            <person name="Lajus A."/>
            <person name="Vallenet D."/>
            <person name="Carro L."/>
            <person name="Coll P."/>
            <person name="Trujillo M.E."/>
        </authorList>
    </citation>
    <scope>NUCLEOTIDE SEQUENCE [LARGE SCALE GENOMIC DNA]</scope>
    <source>
        <strain evidence="3">Lupac 08</strain>
    </source>
</reference>
<evidence type="ECO:0000313" key="3">
    <source>
        <dbReference type="Proteomes" id="UP000003448"/>
    </source>
</evidence>
<keyword evidence="3" id="KW-1185">Reference proteome</keyword>
<keyword evidence="2" id="KW-0489">Methyltransferase</keyword>
<sequence>MSSSQPAADPGPDPHSTTGGPVQTAGTEAGTPSSHSPEPAPDHRYLLDNARHEAGERFSWLAELFDGVTRGHVDRLGVRAGWRCWEVGAGGTSIPEALATAVGPTGYVLATDINPAWLDPHGGYEVLRHDVVGDPPPQSGTFDLVHARLVLVHVPDRARALATMVAALRPGGWLLVEDADTELQPLACLDEVGPVQRRANRLRRAVRELMTRRGADLRYGRTLPHALRAAGLVDVAAAGCFPVGGVACDKLEMATVRMVRAELLAAGLADDAEIDAHLAAVDAGELDLTLAPLISAWGRRPG</sequence>
<evidence type="ECO:0000256" key="1">
    <source>
        <dbReference type="SAM" id="MobiDB-lite"/>
    </source>
</evidence>
<dbReference type="GO" id="GO:0008168">
    <property type="term" value="F:methyltransferase activity"/>
    <property type="evidence" value="ECO:0007669"/>
    <property type="project" value="UniProtKB-KW"/>
</dbReference>
<dbReference type="RefSeq" id="WP_007457326.1">
    <property type="nucleotide sequence ID" value="NZ_HF570108.1"/>
</dbReference>
<protein>
    <submittedName>
        <fullName evidence="2">Methyltransferase type 12</fullName>
    </submittedName>
</protein>
<dbReference type="Gene3D" id="3.40.50.150">
    <property type="entry name" value="Vaccinia Virus protein VP39"/>
    <property type="match status" value="1"/>
</dbReference>
<feature type="region of interest" description="Disordered" evidence="1">
    <location>
        <begin position="1"/>
        <end position="44"/>
    </location>
</feature>
<accession>I0KZJ4</accession>
<dbReference type="AlphaFoldDB" id="I0KZJ4"/>
<proteinExistence type="predicted"/>
<dbReference type="Pfam" id="PF13489">
    <property type="entry name" value="Methyltransf_23"/>
    <property type="match status" value="1"/>
</dbReference>
<dbReference type="STRING" id="1150864.MILUP08_41909"/>
<dbReference type="InterPro" id="IPR029063">
    <property type="entry name" value="SAM-dependent_MTases_sf"/>
</dbReference>
<dbReference type="EMBL" id="CAIE01000017">
    <property type="protein sequence ID" value="CCH16991.1"/>
    <property type="molecule type" value="Genomic_DNA"/>
</dbReference>
<evidence type="ECO:0000313" key="2">
    <source>
        <dbReference type="EMBL" id="CCH16991.1"/>
    </source>
</evidence>